<evidence type="ECO:0000313" key="3">
    <source>
        <dbReference type="Proteomes" id="UP001204439"/>
    </source>
</evidence>
<feature type="transmembrane region" description="Helical" evidence="1">
    <location>
        <begin position="209"/>
        <end position="228"/>
    </location>
</feature>
<feature type="transmembrane region" description="Helical" evidence="1">
    <location>
        <begin position="109"/>
        <end position="126"/>
    </location>
</feature>
<reference evidence="2 3" key="1">
    <citation type="submission" date="2023-11" db="EMBL/GenBank/DDBJ databases">
        <title>First isolation, identification, and characterization of non-pathogenic Epilithonimonas ginsengisoli isolated from diseased farmed rainbow trout (Oncorhynchus mykiss) in Chile.</title>
        <authorList>
            <person name="Miranda C.D."/>
            <person name="Irgang R."/>
            <person name="Concha C."/>
            <person name="Rojas R."/>
            <person name="Avendano R."/>
        </authorList>
    </citation>
    <scope>NUCLEOTIDE SEQUENCE [LARGE SCALE GENOMIC DNA]</scope>
    <source>
        <strain evidence="2 3">FP99</strain>
    </source>
</reference>
<evidence type="ECO:0000256" key="1">
    <source>
        <dbReference type="SAM" id="Phobius"/>
    </source>
</evidence>
<keyword evidence="3" id="KW-1185">Reference proteome</keyword>
<accession>A0ABU4JJ27</accession>
<comment type="caution">
    <text evidence="2">The sequence shown here is derived from an EMBL/GenBank/DDBJ whole genome shotgun (WGS) entry which is preliminary data.</text>
</comment>
<gene>
    <name evidence="2" type="ORF">NG800_011360</name>
</gene>
<feature type="transmembrane region" description="Helical" evidence="1">
    <location>
        <begin position="42"/>
        <end position="60"/>
    </location>
</feature>
<feature type="transmembrane region" description="Helical" evidence="1">
    <location>
        <begin position="175"/>
        <end position="197"/>
    </location>
</feature>
<feature type="transmembrane region" description="Helical" evidence="1">
    <location>
        <begin position="344"/>
        <end position="360"/>
    </location>
</feature>
<sequence length="364" mass="43341">MFDFVPLPIYSAVYYNVMFVIMLMVLLHSMVYDIREKKSLDFFHVLGYILIVVMILYMGFRPVSGRYFADMATYRKGYLLMQRGVVKIEHDYAFNYFMWACSQIMHHKYFFFIVDVLYIIPCYIFSKKYFSSYWFYAFFMFAGSFSFWAYGTNGIRNGLATSFFILALCYYEKKWMMYLWFLIGMLFHSSLVIPLAAYITSSLYKDPKVYLYIWLAAIPLSLAGGSVWQELFFNNLGFSDRTSGYMEGESVEGSFSSSGFRWDFLLYSSFGIIAGYYFIFVKNIHDKFYIHLFGIYSIANAFWILVITANYSNRFAYLSWFMMAPVIAYPMFKYKIWKDQYKMFGIILSIYYLFTYLMFLKNGK</sequence>
<dbReference type="Pfam" id="PF14897">
    <property type="entry name" value="EpsG"/>
    <property type="match status" value="1"/>
</dbReference>
<keyword evidence="1" id="KW-0472">Membrane</keyword>
<proteinExistence type="predicted"/>
<dbReference type="RefSeq" id="WP_063969283.1">
    <property type="nucleotide sequence ID" value="NZ_JAMXLT020000019.1"/>
</dbReference>
<dbReference type="Proteomes" id="UP001204439">
    <property type="component" value="Unassembled WGS sequence"/>
</dbReference>
<feature type="transmembrane region" description="Helical" evidence="1">
    <location>
        <begin position="133"/>
        <end position="155"/>
    </location>
</feature>
<evidence type="ECO:0000313" key="2">
    <source>
        <dbReference type="EMBL" id="MDW8549511.1"/>
    </source>
</evidence>
<name>A0ABU4JJ27_9FLAO</name>
<organism evidence="2 3">
    <name type="scientific">Epilithonimonas ginsengisoli</name>
    <dbReference type="NCBI Taxonomy" id="1245592"/>
    <lineage>
        <taxon>Bacteria</taxon>
        <taxon>Pseudomonadati</taxon>
        <taxon>Bacteroidota</taxon>
        <taxon>Flavobacteriia</taxon>
        <taxon>Flavobacteriales</taxon>
        <taxon>Weeksellaceae</taxon>
        <taxon>Chryseobacterium group</taxon>
        <taxon>Epilithonimonas</taxon>
    </lineage>
</organism>
<feature type="transmembrane region" description="Helical" evidence="1">
    <location>
        <begin position="264"/>
        <end position="281"/>
    </location>
</feature>
<keyword evidence="1" id="KW-1133">Transmembrane helix</keyword>
<feature type="transmembrane region" description="Helical" evidence="1">
    <location>
        <begin position="315"/>
        <end position="332"/>
    </location>
</feature>
<keyword evidence="1" id="KW-0812">Transmembrane</keyword>
<protein>
    <submittedName>
        <fullName evidence="2">EpsG family protein</fullName>
    </submittedName>
</protein>
<feature type="transmembrane region" description="Helical" evidence="1">
    <location>
        <begin position="288"/>
        <end position="309"/>
    </location>
</feature>
<feature type="transmembrane region" description="Helical" evidence="1">
    <location>
        <begin position="12"/>
        <end position="30"/>
    </location>
</feature>
<dbReference type="EMBL" id="JAMXLT020000019">
    <property type="protein sequence ID" value="MDW8549511.1"/>
    <property type="molecule type" value="Genomic_DNA"/>
</dbReference>
<dbReference type="InterPro" id="IPR049458">
    <property type="entry name" value="EpsG-like"/>
</dbReference>